<evidence type="ECO:0000259" key="5">
    <source>
        <dbReference type="SMART" id="SM00822"/>
    </source>
</evidence>
<feature type="region of interest" description="Disordered" evidence="4">
    <location>
        <begin position="292"/>
        <end position="312"/>
    </location>
</feature>
<dbReference type="PRINTS" id="PR00081">
    <property type="entry name" value="GDHRDH"/>
</dbReference>
<keyword evidence="2" id="KW-0560">Oxidoreductase</keyword>
<comment type="similarity">
    <text evidence="1 3">Belongs to the short-chain dehydrogenases/reductases (SDR) family.</text>
</comment>
<dbReference type="PRINTS" id="PR00080">
    <property type="entry name" value="SDRFAMILY"/>
</dbReference>
<proteinExistence type="inferred from homology"/>
<dbReference type="EMBL" id="BAWF01000085">
    <property type="protein sequence ID" value="GAF49473.1"/>
    <property type="molecule type" value="Genomic_DNA"/>
</dbReference>
<dbReference type="Gene3D" id="3.40.50.720">
    <property type="entry name" value="NAD(P)-binding Rossmann-like Domain"/>
    <property type="match status" value="1"/>
</dbReference>
<keyword evidence="7" id="KW-1185">Reference proteome</keyword>
<dbReference type="RefSeq" id="WP_052033653.1">
    <property type="nucleotide sequence ID" value="NZ_BAWF01000085.1"/>
</dbReference>
<dbReference type="PROSITE" id="PS00061">
    <property type="entry name" value="ADH_SHORT"/>
    <property type="match status" value="1"/>
</dbReference>
<dbReference type="InterPro" id="IPR002347">
    <property type="entry name" value="SDR_fam"/>
</dbReference>
<feature type="domain" description="Ketoreductase" evidence="5">
    <location>
        <begin position="9"/>
        <end position="209"/>
    </location>
</feature>
<dbReference type="InterPro" id="IPR051687">
    <property type="entry name" value="Peroxisomal_Beta-Oxidation"/>
</dbReference>
<dbReference type="InterPro" id="IPR057326">
    <property type="entry name" value="KR_dom"/>
</dbReference>
<dbReference type="AlphaFoldDB" id="X0Q0M9"/>
<dbReference type="SUPFAM" id="SSF51735">
    <property type="entry name" value="NAD(P)-binding Rossmann-fold domains"/>
    <property type="match status" value="1"/>
</dbReference>
<dbReference type="OrthoDB" id="9808187at2"/>
<evidence type="ECO:0000313" key="7">
    <source>
        <dbReference type="Proteomes" id="UP000019491"/>
    </source>
</evidence>
<dbReference type="SMART" id="SM00822">
    <property type="entry name" value="PKS_KR"/>
    <property type="match status" value="1"/>
</dbReference>
<evidence type="ECO:0000313" key="6">
    <source>
        <dbReference type="EMBL" id="GAF49473.1"/>
    </source>
</evidence>
<evidence type="ECO:0000256" key="4">
    <source>
        <dbReference type="SAM" id="MobiDB-lite"/>
    </source>
</evidence>
<gene>
    <name evidence="6" type="ORF">RW1_085_00180</name>
</gene>
<evidence type="ECO:0000256" key="2">
    <source>
        <dbReference type="ARBA" id="ARBA00023002"/>
    </source>
</evidence>
<dbReference type="PANTHER" id="PTHR45024:SF2">
    <property type="entry name" value="SCP2 DOMAIN-CONTAINING PROTEIN"/>
    <property type="match status" value="1"/>
</dbReference>
<protein>
    <submittedName>
        <fullName evidence="6">Putative oxidoreductase</fullName>
    </submittedName>
</protein>
<dbReference type="Pfam" id="PF00106">
    <property type="entry name" value="adh_short"/>
    <property type="match status" value="1"/>
</dbReference>
<evidence type="ECO:0000256" key="1">
    <source>
        <dbReference type="ARBA" id="ARBA00006484"/>
    </source>
</evidence>
<dbReference type="PANTHER" id="PTHR45024">
    <property type="entry name" value="DEHYDROGENASES, SHORT CHAIN"/>
    <property type="match status" value="1"/>
</dbReference>
<dbReference type="GO" id="GO:0016491">
    <property type="term" value="F:oxidoreductase activity"/>
    <property type="evidence" value="ECO:0007669"/>
    <property type="project" value="UniProtKB-KW"/>
</dbReference>
<dbReference type="InterPro" id="IPR036291">
    <property type="entry name" value="NAD(P)-bd_dom_sf"/>
</dbReference>
<organism evidence="6 7">
    <name type="scientific">Rhodococcus wratislaviensis NBRC 100605</name>
    <dbReference type="NCBI Taxonomy" id="1219028"/>
    <lineage>
        <taxon>Bacteria</taxon>
        <taxon>Bacillati</taxon>
        <taxon>Actinomycetota</taxon>
        <taxon>Actinomycetes</taxon>
        <taxon>Mycobacteriales</taxon>
        <taxon>Nocardiaceae</taxon>
        <taxon>Rhodococcus</taxon>
    </lineage>
</organism>
<name>X0Q0M9_RHOWR</name>
<sequence>MSSDEFKGRVALVTGAGGGIGFAEAEALAELGAHVVINDVRSRHGETEEEATSEEVAANFRARGLSASADTGDVGNEEYAVGLVERTVERQGRIDILVNNAGVLGDGTAHETDTDWLMKTMSVNLFGPFWTQRTALRHMREQNYGRIINTSSGAGAFGQASTLSYNVAKMAVLALSKTAALDNENLNIKVNSICPLAKSVMSREFWDSRTHIDPDSVNPRMVAAVVTYLASEQCAISGEVLSAGAGRWARMIVGKTVGAVGDFDSDRVSTVLDEIMDVTGFKVLHASREQYGDDQASPTDVWIPGNDNPALR</sequence>
<evidence type="ECO:0000256" key="3">
    <source>
        <dbReference type="RuleBase" id="RU000363"/>
    </source>
</evidence>
<reference evidence="6 7" key="1">
    <citation type="submission" date="2014-02" db="EMBL/GenBank/DDBJ databases">
        <title>Whole genome shotgun sequence of Rhodococcus wratislaviensis NBRC 100605.</title>
        <authorList>
            <person name="Hosoyama A."/>
            <person name="Tsuchikane K."/>
            <person name="Yoshida I."/>
            <person name="Ohji S."/>
            <person name="Ichikawa N."/>
            <person name="Yamazoe A."/>
            <person name="Fujita N."/>
        </authorList>
    </citation>
    <scope>NUCLEOTIDE SEQUENCE [LARGE SCALE GENOMIC DNA]</scope>
    <source>
        <strain evidence="6 7">NBRC 100605</strain>
    </source>
</reference>
<accession>X0Q0M9</accession>
<dbReference type="InterPro" id="IPR020904">
    <property type="entry name" value="Sc_DH/Rdtase_CS"/>
</dbReference>
<dbReference type="Proteomes" id="UP000019491">
    <property type="component" value="Unassembled WGS sequence"/>
</dbReference>
<dbReference type="FunFam" id="3.40.50.720:FF:000084">
    <property type="entry name" value="Short-chain dehydrogenase reductase"/>
    <property type="match status" value="1"/>
</dbReference>
<comment type="caution">
    <text evidence="6">The sequence shown here is derived from an EMBL/GenBank/DDBJ whole genome shotgun (WGS) entry which is preliminary data.</text>
</comment>